<name>A0A0H4QE08_9LACO</name>
<dbReference type="InterPro" id="IPR027391">
    <property type="entry name" value="Nol1_Nop2_Fmu_2"/>
</dbReference>
<dbReference type="Pfam" id="PF17125">
    <property type="entry name" value="Methyltr_RsmF_N"/>
    <property type="match status" value="1"/>
</dbReference>
<evidence type="ECO:0000256" key="2">
    <source>
        <dbReference type="ARBA" id="ARBA00022490"/>
    </source>
</evidence>
<proteinExistence type="inferred from homology"/>
<dbReference type="CDD" id="cd21147">
    <property type="entry name" value="RsmF_methylt_CTD1"/>
    <property type="match status" value="1"/>
</dbReference>
<feature type="binding site" evidence="7">
    <location>
        <position position="174"/>
    </location>
    <ligand>
        <name>S-adenosyl-L-methionine</name>
        <dbReference type="ChEBI" id="CHEBI:59789"/>
    </ligand>
</feature>
<dbReference type="PROSITE" id="PS01153">
    <property type="entry name" value="NOL1_NOP2_SUN"/>
    <property type="match status" value="1"/>
</dbReference>
<evidence type="ECO:0000256" key="5">
    <source>
        <dbReference type="ARBA" id="ARBA00022691"/>
    </source>
</evidence>
<dbReference type="OrthoDB" id="9810297at2"/>
<feature type="binding site" evidence="7">
    <location>
        <begin position="105"/>
        <end position="111"/>
    </location>
    <ligand>
        <name>S-adenosyl-L-methionine</name>
        <dbReference type="ChEBI" id="CHEBI:59789"/>
    </ligand>
</feature>
<dbReference type="InterPro" id="IPR049560">
    <property type="entry name" value="MeTrfase_RsmB-F_NOP2_cat"/>
</dbReference>
<dbReference type="PANTHER" id="PTHR22807">
    <property type="entry name" value="NOP2 YEAST -RELATED NOL1/NOP2/FMU SUN DOMAIN-CONTAINING"/>
    <property type="match status" value="1"/>
</dbReference>
<dbReference type="RefSeq" id="WP_048703151.1">
    <property type="nucleotide sequence ID" value="NZ_CP012034.1"/>
</dbReference>
<keyword evidence="10" id="KW-1185">Reference proteome</keyword>
<dbReference type="CDD" id="cd02440">
    <property type="entry name" value="AdoMet_MTases"/>
    <property type="match status" value="1"/>
</dbReference>
<evidence type="ECO:0000313" key="9">
    <source>
        <dbReference type="EMBL" id="AKP66594.1"/>
    </source>
</evidence>
<dbReference type="InterPro" id="IPR011023">
    <property type="entry name" value="Nop2p"/>
</dbReference>
<dbReference type="PRINTS" id="PR02008">
    <property type="entry name" value="RCMTFAMILY"/>
</dbReference>
<keyword evidence="6 7" id="KW-0694">RNA-binding</keyword>
<dbReference type="AlphaFoldDB" id="A0A0H4QE08"/>
<accession>A0A0H4QE08</accession>
<dbReference type="InterPro" id="IPR031341">
    <property type="entry name" value="Methyltr_RsmF_N"/>
</dbReference>
<dbReference type="Gene3D" id="2.30.130.60">
    <property type="match status" value="1"/>
</dbReference>
<dbReference type="InterPro" id="IPR023267">
    <property type="entry name" value="RCMT"/>
</dbReference>
<dbReference type="STRING" id="1007676.ABM34_02850"/>
<organism evidence="9 10">
    <name type="scientific">Companilactobacillus ginsenosidimutans</name>
    <dbReference type="NCBI Taxonomy" id="1007676"/>
    <lineage>
        <taxon>Bacteria</taxon>
        <taxon>Bacillati</taxon>
        <taxon>Bacillota</taxon>
        <taxon>Bacilli</taxon>
        <taxon>Lactobacillales</taxon>
        <taxon>Lactobacillaceae</taxon>
        <taxon>Companilactobacillus</taxon>
    </lineage>
</organism>
<dbReference type="Pfam" id="PF17126">
    <property type="entry name" value="RsmF_methylt_CI"/>
    <property type="match status" value="1"/>
</dbReference>
<keyword evidence="3 7" id="KW-0489">Methyltransferase</keyword>
<dbReference type="Pfam" id="PF13636">
    <property type="entry name" value="Methyltranf_PUA"/>
    <property type="match status" value="1"/>
</dbReference>
<dbReference type="Gene3D" id="3.30.70.1170">
    <property type="entry name" value="Sun protein, domain 3"/>
    <property type="match status" value="1"/>
</dbReference>
<keyword evidence="4 7" id="KW-0808">Transferase</keyword>
<keyword evidence="5 7" id="KW-0949">S-adenosyl-L-methionine</keyword>
<dbReference type="Proteomes" id="UP000036106">
    <property type="component" value="Chromosome"/>
</dbReference>
<dbReference type="InterPro" id="IPR029063">
    <property type="entry name" value="SAM-dependent_MTases_sf"/>
</dbReference>
<dbReference type="GO" id="GO:0001510">
    <property type="term" value="P:RNA methylation"/>
    <property type="evidence" value="ECO:0007669"/>
    <property type="project" value="InterPro"/>
</dbReference>
<comment type="caution">
    <text evidence="7">Lacks conserved residue(s) required for the propagation of feature annotation.</text>
</comment>
<evidence type="ECO:0000259" key="8">
    <source>
        <dbReference type="PROSITE" id="PS51686"/>
    </source>
</evidence>
<evidence type="ECO:0000256" key="7">
    <source>
        <dbReference type="PROSITE-ProRule" id="PRU01023"/>
    </source>
</evidence>
<dbReference type="EMBL" id="CP012034">
    <property type="protein sequence ID" value="AKP66594.1"/>
    <property type="molecule type" value="Genomic_DNA"/>
</dbReference>
<dbReference type="InterPro" id="IPR018314">
    <property type="entry name" value="RsmB/NOL1/NOP2-like_CS"/>
</dbReference>
<reference evidence="10" key="1">
    <citation type="submission" date="2015-07" db="EMBL/GenBank/DDBJ databases">
        <title>Lactobacillus ginsenosidimutans/EMML 3141/ whole genome sequencing.</title>
        <authorList>
            <person name="Kim M.K."/>
            <person name="Im W.-T."/>
            <person name="Srinivasan S."/>
            <person name="Lee J.-J."/>
        </authorList>
    </citation>
    <scope>NUCLEOTIDE SEQUENCE [LARGE SCALE GENOMIC DNA]</scope>
    <source>
        <strain evidence="10">EMML 3041</strain>
    </source>
</reference>
<keyword evidence="2" id="KW-0963">Cytoplasm</keyword>
<evidence type="ECO:0000256" key="4">
    <source>
        <dbReference type="ARBA" id="ARBA00022679"/>
    </source>
</evidence>
<dbReference type="InterPro" id="IPR031340">
    <property type="entry name" value="RsmF_methylt_CI"/>
</dbReference>
<evidence type="ECO:0000256" key="1">
    <source>
        <dbReference type="ARBA" id="ARBA00007494"/>
    </source>
</evidence>
<evidence type="ECO:0000313" key="10">
    <source>
        <dbReference type="Proteomes" id="UP000036106"/>
    </source>
</evidence>
<dbReference type="SUPFAM" id="SSF53335">
    <property type="entry name" value="S-adenosyl-L-methionine-dependent methyltransferases"/>
    <property type="match status" value="1"/>
</dbReference>
<dbReference type="GO" id="GO:0008173">
    <property type="term" value="F:RNA methyltransferase activity"/>
    <property type="evidence" value="ECO:0007669"/>
    <property type="project" value="InterPro"/>
</dbReference>
<protein>
    <submittedName>
        <fullName evidence="9">RNA methyltransferase</fullName>
    </submittedName>
</protein>
<evidence type="ECO:0000256" key="6">
    <source>
        <dbReference type="ARBA" id="ARBA00022884"/>
    </source>
</evidence>
<dbReference type="PATRIC" id="fig|1007676.4.peg.590"/>
<dbReference type="GO" id="GO:0003723">
    <property type="term" value="F:RNA binding"/>
    <property type="evidence" value="ECO:0007669"/>
    <property type="project" value="UniProtKB-UniRule"/>
</dbReference>
<gene>
    <name evidence="9" type="ORF">ABM34_02850</name>
</gene>
<sequence length="450" mass="51110">MNVELSTDFKDKYSELLGDRADKLFEAIESTSENSFRLNPLKPDFRNVSVSLDRPIPYSKIGYYGDIDGNSIDHISGYLYSQEPSAMYVSELLNPTKSDVVLDLCAAPGSKTTYLANIMCSKGLLVSNEINYKRAKVLSSNIERMGITNTIVTNNSPKDMEKTFEGYFDKILVDAPCSGEGMFRKDPESVKYWSQDYVEQCANRQKHILESAYKMLKPGGTLVYSTCTFSPEENEQNIDFFLNSHPDISLQNVEKYPGMENGMPAWGNNNPELTKALRMFPDQFNGEGHFMCKLEKSGTPSEIRVKPINSGVKKEDSKLIDKFSDENLTYTPHTNLLKINDFLFQAASLDNKFKKLHVLRNGLKLGEFKKNRLEPDIAMILAAKPDDLKGIYELDDSEYKKYLHGETVMVADQPSFSNKWIGVSFQGKLFSWGRYSNKQIKNVYPKGLRR</sequence>
<comment type="similarity">
    <text evidence="1 7">Belongs to the class I-like SAM-binding methyltransferase superfamily. RsmB/NOP family.</text>
</comment>
<dbReference type="InterPro" id="IPR001678">
    <property type="entry name" value="MeTrfase_RsmB-F_NOP2_dom"/>
</dbReference>
<evidence type="ECO:0000256" key="3">
    <source>
        <dbReference type="ARBA" id="ARBA00022603"/>
    </source>
</evidence>
<feature type="domain" description="SAM-dependent MTase RsmB/NOP-type" evidence="8">
    <location>
        <begin position="1"/>
        <end position="297"/>
    </location>
</feature>
<dbReference type="PANTHER" id="PTHR22807:SF30">
    <property type="entry name" value="28S RRNA (CYTOSINE(4447)-C(5))-METHYLTRANSFERASE-RELATED"/>
    <property type="match status" value="1"/>
</dbReference>
<dbReference type="NCBIfam" id="TIGR00446">
    <property type="entry name" value="nop2p"/>
    <property type="match status" value="1"/>
</dbReference>
<feature type="binding site" evidence="7">
    <location>
        <position position="129"/>
    </location>
    <ligand>
        <name>S-adenosyl-L-methionine</name>
        <dbReference type="ChEBI" id="CHEBI:59789"/>
    </ligand>
</feature>
<dbReference type="GO" id="GO:0008757">
    <property type="term" value="F:S-adenosylmethionine-dependent methyltransferase activity"/>
    <property type="evidence" value="ECO:0007669"/>
    <property type="project" value="InterPro"/>
</dbReference>
<dbReference type="Pfam" id="PF01189">
    <property type="entry name" value="Methyltr_RsmB-F"/>
    <property type="match status" value="1"/>
</dbReference>
<dbReference type="KEGG" id="lgn:ABM34_02850"/>
<feature type="active site" description="Nucleophile" evidence="7">
    <location>
        <position position="227"/>
    </location>
</feature>
<dbReference type="GO" id="GO:0006396">
    <property type="term" value="P:RNA processing"/>
    <property type="evidence" value="ECO:0007669"/>
    <property type="project" value="InterPro"/>
</dbReference>
<dbReference type="Gene3D" id="3.40.50.150">
    <property type="entry name" value="Vaccinia Virus protein VP39"/>
    <property type="match status" value="1"/>
</dbReference>
<dbReference type="PROSITE" id="PS51686">
    <property type="entry name" value="SAM_MT_RSMB_NOP"/>
    <property type="match status" value="1"/>
</dbReference>